<proteinExistence type="inferred from homology"/>
<gene>
    <name evidence="2" type="ORF">DDF84_024715</name>
</gene>
<dbReference type="InterPro" id="IPR042100">
    <property type="entry name" value="Bug_dom1"/>
</dbReference>
<dbReference type="PANTHER" id="PTHR42928:SF5">
    <property type="entry name" value="BLR1237 PROTEIN"/>
    <property type="match status" value="1"/>
</dbReference>
<dbReference type="Proteomes" id="UP000253772">
    <property type="component" value="Chromosome c2"/>
</dbReference>
<dbReference type="Gene3D" id="3.40.190.10">
    <property type="entry name" value="Periplasmic binding protein-like II"/>
    <property type="match status" value="1"/>
</dbReference>
<dbReference type="PIRSF" id="PIRSF017082">
    <property type="entry name" value="YflP"/>
    <property type="match status" value="1"/>
</dbReference>
<dbReference type="SUPFAM" id="SSF53850">
    <property type="entry name" value="Periplasmic binding protein-like II"/>
    <property type="match status" value="1"/>
</dbReference>
<dbReference type="OrthoDB" id="7250553at2"/>
<evidence type="ECO:0000313" key="2">
    <source>
        <dbReference type="EMBL" id="QBP12870.1"/>
    </source>
</evidence>
<dbReference type="OMA" id="VPRWREI"/>
<reference evidence="2 3" key="1">
    <citation type="submission" date="2019-03" db="EMBL/GenBank/DDBJ databases">
        <title>Comparative insights into the high quality Complete genome sequence of highly metal resistant Cupriavidus metallidurans strain BS1 isolated from a gold-copper mine.</title>
        <authorList>
            <person name="Mazhar H.S."/>
            <person name="Rensing C."/>
        </authorList>
    </citation>
    <scope>NUCLEOTIDE SEQUENCE [LARGE SCALE GENOMIC DNA]</scope>
    <source>
        <strain evidence="2 3">BS1</strain>
    </source>
</reference>
<comment type="similarity">
    <text evidence="1">Belongs to the UPF0065 (bug) family.</text>
</comment>
<organism evidence="2 3">
    <name type="scientific">Cupriavidus metallidurans</name>
    <dbReference type="NCBI Taxonomy" id="119219"/>
    <lineage>
        <taxon>Bacteria</taxon>
        <taxon>Pseudomonadati</taxon>
        <taxon>Pseudomonadota</taxon>
        <taxon>Betaproteobacteria</taxon>
        <taxon>Burkholderiales</taxon>
        <taxon>Burkholderiaceae</taxon>
        <taxon>Cupriavidus</taxon>
    </lineage>
</organism>
<dbReference type="AlphaFoldDB" id="A0A132HE63"/>
<dbReference type="CDD" id="cd07012">
    <property type="entry name" value="PBP2_Bug_TTT"/>
    <property type="match status" value="1"/>
</dbReference>
<name>A0A132HE63_9BURK</name>
<accession>A0A132HE63</accession>
<dbReference type="RefSeq" id="WP_011519368.1">
    <property type="nucleotide sequence ID" value="NZ_CP026544.1"/>
</dbReference>
<sequence length="327" mass="34735">MSNLNLLSRWVRWTVGASLAMAGMANAADYPTRPITLVVPFAAGGISDNQSRLIARKLSDALGQPVVVENRPGASGMVGAEYVARAPADGYTLFYGTHGTQAANLALYRNARVDPSRELRGVHSLFRQSAILMTNATSPYRSVADVVKAAKEAPGKLNFASAGQGTQTHLAAARFEQAAGIKLTHVPYKGQSPAMADLLGGSVDMMFDYPETALPQMRAGKLRALAVSAGKRLEVMPDVPTMAESGYPGAALEGWSGIFVPAKTPDDVVARLSSELDKATNAPDVTASMARIGSFPMGLADRKFQAFVESEVPRWRKIVQDSGAQPE</sequence>
<dbReference type="Gene3D" id="3.40.190.150">
    <property type="entry name" value="Bordetella uptake gene, domain 1"/>
    <property type="match status" value="1"/>
</dbReference>
<protein>
    <submittedName>
        <fullName evidence="2">Tripartite tricarboxylate transporter substrate binding protein</fullName>
    </submittedName>
</protein>
<dbReference type="EMBL" id="CP037901">
    <property type="protein sequence ID" value="QBP12870.1"/>
    <property type="molecule type" value="Genomic_DNA"/>
</dbReference>
<dbReference type="PANTHER" id="PTHR42928">
    <property type="entry name" value="TRICARBOXYLATE-BINDING PROTEIN"/>
    <property type="match status" value="1"/>
</dbReference>
<evidence type="ECO:0000256" key="1">
    <source>
        <dbReference type="ARBA" id="ARBA00006987"/>
    </source>
</evidence>
<evidence type="ECO:0000313" key="3">
    <source>
        <dbReference type="Proteomes" id="UP000253772"/>
    </source>
</evidence>
<dbReference type="Pfam" id="PF03401">
    <property type="entry name" value="TctC"/>
    <property type="match status" value="1"/>
</dbReference>
<dbReference type="InterPro" id="IPR005064">
    <property type="entry name" value="BUG"/>
</dbReference>